<feature type="region of interest" description="Disordered" evidence="1">
    <location>
        <begin position="82"/>
        <end position="136"/>
    </location>
</feature>
<proteinExistence type="predicted"/>
<organism evidence="2 3">
    <name type="scientific">Arthrobacter liuii</name>
    <dbReference type="NCBI Taxonomy" id="1476996"/>
    <lineage>
        <taxon>Bacteria</taxon>
        <taxon>Bacillati</taxon>
        <taxon>Actinomycetota</taxon>
        <taxon>Actinomycetes</taxon>
        <taxon>Micrococcales</taxon>
        <taxon>Micrococcaceae</taxon>
        <taxon>Arthrobacter</taxon>
    </lineage>
</organism>
<name>A0ABQ2ARV9_9MICC</name>
<feature type="compositionally biased region" description="Low complexity" evidence="1">
    <location>
        <begin position="18"/>
        <end position="29"/>
    </location>
</feature>
<keyword evidence="3" id="KW-1185">Reference proteome</keyword>
<evidence type="ECO:0000256" key="1">
    <source>
        <dbReference type="SAM" id="MobiDB-lite"/>
    </source>
</evidence>
<evidence type="ECO:0000313" key="2">
    <source>
        <dbReference type="EMBL" id="GGH94310.1"/>
    </source>
</evidence>
<protein>
    <submittedName>
        <fullName evidence="2">Uncharacterized protein</fullName>
    </submittedName>
</protein>
<dbReference type="EMBL" id="BMFW01000005">
    <property type="protein sequence ID" value="GGH94310.1"/>
    <property type="molecule type" value="Genomic_DNA"/>
</dbReference>
<comment type="caution">
    <text evidence="2">The sequence shown here is derived from an EMBL/GenBank/DDBJ whole genome shotgun (WGS) entry which is preliminary data.</text>
</comment>
<sequence length="136" mass="13602">MATLWASVEVAEADSGAEPEVAGEAAAVPDVEEPGVDEPVAVPDGAGWAVQPGLPACGPEHPASRTAAAIRDTPGTMRHTALPLMGASLAAPGPLHRPGKGCFAPKAGPLSQPLSQPPPGARPACRRRTLPAPACD</sequence>
<dbReference type="Proteomes" id="UP000643279">
    <property type="component" value="Unassembled WGS sequence"/>
</dbReference>
<accession>A0ABQ2ARV9</accession>
<reference evidence="3" key="1">
    <citation type="journal article" date="2019" name="Int. J. Syst. Evol. Microbiol.">
        <title>The Global Catalogue of Microorganisms (GCM) 10K type strain sequencing project: providing services to taxonomists for standard genome sequencing and annotation.</title>
        <authorList>
            <consortium name="The Broad Institute Genomics Platform"/>
            <consortium name="The Broad Institute Genome Sequencing Center for Infectious Disease"/>
            <person name="Wu L."/>
            <person name="Ma J."/>
        </authorList>
    </citation>
    <scope>NUCLEOTIDE SEQUENCE [LARGE SCALE GENOMIC DNA]</scope>
    <source>
        <strain evidence="3">CGMCC 1.12778</strain>
    </source>
</reference>
<feature type="region of interest" description="Disordered" evidence="1">
    <location>
        <begin position="1"/>
        <end position="66"/>
    </location>
</feature>
<evidence type="ECO:0000313" key="3">
    <source>
        <dbReference type="Proteomes" id="UP000643279"/>
    </source>
</evidence>
<gene>
    <name evidence="2" type="ORF">GCM10007170_17220</name>
</gene>